<dbReference type="FunCoup" id="A0A177CSM2">
    <property type="interactions" value="69"/>
</dbReference>
<evidence type="ECO:0000256" key="2">
    <source>
        <dbReference type="ARBA" id="ARBA00022692"/>
    </source>
</evidence>
<dbReference type="InParanoid" id="A0A177CSM2"/>
<feature type="transmembrane region" description="Helical" evidence="6">
    <location>
        <begin position="448"/>
        <end position="468"/>
    </location>
</feature>
<dbReference type="Pfam" id="PF07690">
    <property type="entry name" value="MFS_1"/>
    <property type="match status" value="1"/>
</dbReference>
<keyword evidence="3 6" id="KW-1133">Transmembrane helix</keyword>
<feature type="domain" description="Major facilitator superfamily (MFS) profile" evidence="7">
    <location>
        <begin position="53"/>
        <end position="551"/>
    </location>
</feature>
<dbReference type="GeneID" id="28768100"/>
<feature type="transmembrane region" description="Helical" evidence="6">
    <location>
        <begin position="117"/>
        <end position="136"/>
    </location>
</feature>
<feature type="region of interest" description="Disordered" evidence="5">
    <location>
        <begin position="1"/>
        <end position="20"/>
    </location>
</feature>
<dbReference type="GO" id="GO:0022857">
    <property type="term" value="F:transmembrane transporter activity"/>
    <property type="evidence" value="ECO:0007669"/>
    <property type="project" value="InterPro"/>
</dbReference>
<dbReference type="PANTHER" id="PTHR23501:SF153">
    <property type="entry name" value="AFLATOXIN EFFLUX PUMP, PUTATIVE-RELATED"/>
    <property type="match status" value="1"/>
</dbReference>
<evidence type="ECO:0000256" key="1">
    <source>
        <dbReference type="ARBA" id="ARBA00004141"/>
    </source>
</evidence>
<dbReference type="InterPro" id="IPR020846">
    <property type="entry name" value="MFS_dom"/>
</dbReference>
<feature type="transmembrane region" description="Helical" evidence="6">
    <location>
        <begin position="317"/>
        <end position="338"/>
    </location>
</feature>
<dbReference type="Gene3D" id="1.20.1250.20">
    <property type="entry name" value="MFS general substrate transporter like domains"/>
    <property type="match status" value="1"/>
</dbReference>
<keyword evidence="9" id="KW-1185">Reference proteome</keyword>
<feature type="transmembrane region" description="Helical" evidence="6">
    <location>
        <begin position="49"/>
        <end position="66"/>
    </location>
</feature>
<keyword evidence="4 6" id="KW-0472">Membrane</keyword>
<name>A0A177CSM2_9PLEO</name>
<dbReference type="Proteomes" id="UP000077069">
    <property type="component" value="Unassembled WGS sequence"/>
</dbReference>
<evidence type="ECO:0000256" key="3">
    <source>
        <dbReference type="ARBA" id="ARBA00022989"/>
    </source>
</evidence>
<comment type="subcellular location">
    <subcellularLocation>
        <location evidence="1">Membrane</location>
        <topology evidence="1">Multi-pass membrane protein</topology>
    </subcellularLocation>
</comment>
<feature type="transmembrane region" description="Helical" evidence="6">
    <location>
        <begin position="176"/>
        <end position="199"/>
    </location>
</feature>
<dbReference type="PROSITE" id="PS50850">
    <property type="entry name" value="MFS"/>
    <property type="match status" value="1"/>
</dbReference>
<dbReference type="InterPro" id="IPR036259">
    <property type="entry name" value="MFS_trans_sf"/>
</dbReference>
<evidence type="ECO:0000256" key="6">
    <source>
        <dbReference type="SAM" id="Phobius"/>
    </source>
</evidence>
<feature type="transmembrane region" description="Helical" evidence="6">
    <location>
        <begin position="383"/>
        <end position="402"/>
    </location>
</feature>
<dbReference type="OrthoDB" id="10021397at2759"/>
<proteinExistence type="predicted"/>
<evidence type="ECO:0000313" key="8">
    <source>
        <dbReference type="EMBL" id="OAG10525.1"/>
    </source>
</evidence>
<dbReference type="PRINTS" id="PR01036">
    <property type="entry name" value="TCRTETB"/>
</dbReference>
<dbReference type="AlphaFoldDB" id="A0A177CSM2"/>
<dbReference type="RefSeq" id="XP_018040890.1">
    <property type="nucleotide sequence ID" value="XM_018184614.1"/>
</dbReference>
<evidence type="ECO:0000259" key="7">
    <source>
        <dbReference type="PROSITE" id="PS50850"/>
    </source>
</evidence>
<sequence>MPLFRSNQSQSPGTTASEASSFPLKLEEFELETGSKTTHEKAHKSESKVVLPVVFSLCLAVFLTALDRTIIGVAIPAISNDFQSFNDISWYESAYLLTFSALQLPIGKIYTFFPAKWAFITLIFIFEIGSIICAAAPNSTAFIIGRAIAGIGSAGNTTGANVILSDLLPLAKRPKYMGFIGATFGLASIAGPLLGGVFASKVSWRWCFWINGPIGGLALVVLIMLVPNNPPAQDHSDKPLLDRLKAYDPVGTALLTPGLILLLLALQLGSTDLSWGSPRVLSTLIIGIMLIITFIAWQFWVGDNGTLPPRILGKRSIAAGTAVSLGFGSTLIVVTFYLPIWYQAIKGLSAVDAGVRMLPYFLVTVFFVIGSGGFVSWQGYYTPWLIAGTALLTIGCGLLTTFRVDTSTAESIGYQVLVGAGMGMSLAQCNNAAQTVLSREDLPIGITIINFGNFVGGTIFVSICQTILTSTLQSQLAQKIPGLDVSSIMHAGATDLAKLIPTDKLPVFHAVYNQGIVNVWYCALGVSAFAFVASWFVEWKSVKGKQIIMEA</sequence>
<keyword evidence="2 6" id="KW-0812">Transmembrane</keyword>
<reference evidence="8 9" key="1">
    <citation type="submission" date="2016-05" db="EMBL/GenBank/DDBJ databases">
        <title>Comparative analysis of secretome profiles of manganese(II)-oxidizing ascomycete fungi.</title>
        <authorList>
            <consortium name="DOE Joint Genome Institute"/>
            <person name="Zeiner C.A."/>
            <person name="Purvine S.O."/>
            <person name="Zink E.M."/>
            <person name="Wu S."/>
            <person name="Pasa-Tolic L."/>
            <person name="Chaput D.L."/>
            <person name="Haridas S."/>
            <person name="Grigoriev I.V."/>
            <person name="Santelli C.M."/>
            <person name="Hansel C.M."/>
        </authorList>
    </citation>
    <scope>NUCLEOTIDE SEQUENCE [LARGE SCALE GENOMIC DNA]</scope>
    <source>
        <strain evidence="8 9">AP3s5-JAC2a</strain>
    </source>
</reference>
<dbReference type="InterPro" id="IPR011701">
    <property type="entry name" value="MFS"/>
</dbReference>
<feature type="transmembrane region" description="Helical" evidence="6">
    <location>
        <begin position="143"/>
        <end position="164"/>
    </location>
</feature>
<organism evidence="8 9">
    <name type="scientific">Paraphaeosphaeria sporulosa</name>
    <dbReference type="NCBI Taxonomy" id="1460663"/>
    <lineage>
        <taxon>Eukaryota</taxon>
        <taxon>Fungi</taxon>
        <taxon>Dikarya</taxon>
        <taxon>Ascomycota</taxon>
        <taxon>Pezizomycotina</taxon>
        <taxon>Dothideomycetes</taxon>
        <taxon>Pleosporomycetidae</taxon>
        <taxon>Pleosporales</taxon>
        <taxon>Massarineae</taxon>
        <taxon>Didymosphaeriaceae</taxon>
        <taxon>Paraphaeosphaeria</taxon>
    </lineage>
</organism>
<evidence type="ECO:0000256" key="5">
    <source>
        <dbReference type="SAM" id="MobiDB-lite"/>
    </source>
</evidence>
<dbReference type="EMBL" id="KV441549">
    <property type="protein sequence ID" value="OAG10525.1"/>
    <property type="molecule type" value="Genomic_DNA"/>
</dbReference>
<feature type="transmembrane region" description="Helical" evidence="6">
    <location>
        <begin position="206"/>
        <end position="226"/>
    </location>
</feature>
<feature type="transmembrane region" description="Helical" evidence="6">
    <location>
        <begin position="358"/>
        <end position="377"/>
    </location>
</feature>
<dbReference type="FunFam" id="1.20.1250.20:FF:000196">
    <property type="entry name" value="MFS toxin efflux pump (AflT)"/>
    <property type="match status" value="1"/>
</dbReference>
<accession>A0A177CSM2</accession>
<dbReference type="SUPFAM" id="SSF103473">
    <property type="entry name" value="MFS general substrate transporter"/>
    <property type="match status" value="1"/>
</dbReference>
<gene>
    <name evidence="8" type="ORF">CC84DRAFT_1256351</name>
</gene>
<dbReference type="GO" id="GO:0005886">
    <property type="term" value="C:plasma membrane"/>
    <property type="evidence" value="ECO:0007669"/>
    <property type="project" value="TreeGrafter"/>
</dbReference>
<feature type="transmembrane region" description="Helical" evidence="6">
    <location>
        <begin position="518"/>
        <end position="537"/>
    </location>
</feature>
<feature type="transmembrane region" description="Helical" evidence="6">
    <location>
        <begin position="246"/>
        <end position="268"/>
    </location>
</feature>
<feature type="transmembrane region" description="Helical" evidence="6">
    <location>
        <begin position="280"/>
        <end position="297"/>
    </location>
</feature>
<dbReference type="PANTHER" id="PTHR23501">
    <property type="entry name" value="MAJOR FACILITATOR SUPERFAMILY"/>
    <property type="match status" value="1"/>
</dbReference>
<evidence type="ECO:0000313" key="9">
    <source>
        <dbReference type="Proteomes" id="UP000077069"/>
    </source>
</evidence>
<dbReference type="CDD" id="cd17502">
    <property type="entry name" value="MFS_Azr1_MDR_like"/>
    <property type="match status" value="1"/>
</dbReference>
<protein>
    <submittedName>
        <fullName evidence="8">Major facilitator superfamily transporter</fullName>
    </submittedName>
</protein>
<evidence type="ECO:0000256" key="4">
    <source>
        <dbReference type="ARBA" id="ARBA00023136"/>
    </source>
</evidence>